<comment type="caution">
    <text evidence="2">The sequence shown here is derived from an EMBL/GenBank/DDBJ whole genome shotgun (WGS) entry which is preliminary data.</text>
</comment>
<dbReference type="PANTHER" id="PTHR21301">
    <property type="entry name" value="REVERSE TRANSCRIPTASE"/>
    <property type="match status" value="1"/>
</dbReference>
<dbReference type="Pfam" id="PF00078">
    <property type="entry name" value="RVT_1"/>
    <property type="match status" value="1"/>
</dbReference>
<evidence type="ECO:0000313" key="5">
    <source>
        <dbReference type="Proteomes" id="UP000663877"/>
    </source>
</evidence>
<dbReference type="PROSITE" id="PS50878">
    <property type="entry name" value="RT_POL"/>
    <property type="match status" value="1"/>
</dbReference>
<feature type="domain" description="Reverse transcriptase" evidence="1">
    <location>
        <begin position="344"/>
        <end position="598"/>
    </location>
</feature>
<reference evidence="2" key="1">
    <citation type="submission" date="2021-02" db="EMBL/GenBank/DDBJ databases">
        <authorList>
            <person name="Nowell W R."/>
        </authorList>
    </citation>
    <scope>NUCLEOTIDE SEQUENCE</scope>
</reference>
<sequence>MNTDNVEQYLRDNNHHHVLFNYRTVKKYYLRTELVRLDIRFLKSCRTKDIIPKFLQFKTANQNLGSSATYKECQRRLLKAEIDHKYQHFNKLKKMHQSSIISLQQCCPGDLFERLQKIIIDVCSPLIKSKEQTVEDKLYRHTLLTESQHKFNRKVVRNLSTRKLSDDEIGCLANGLDYGLVPKRFDEMSAVGNIEQFFHRVTDIFQHHKKLMADLKDKDPVISNDIRVLSTKEMTLASHLRSLTDTFQHQANKYRKKQFLIRDEQRQSYKLLNSLSQNESLVITRPDKGRGIVIMNKSDYYSKMDVILNDSTKFKCLSYDPTIERERRLRNLLYRLKKQCLISEQFWNTAKPTGSKPGRLYGLPKIHKDDIPLRPVLSSIGTYNYGLGRALKVMISSMLQNEAVIKDTFQFISDLKSIPKGFSRYKMVSFDITSLYTNIPIDETIKLILNYFYDIEAQPSNTIKRRDMQKLLDFATKYSHFLYNGKVYDQIDGVSMGSPLAPLLAEIFLQDFEKKHLPRFKKMGILYWKRYVDDTFVILKPGVSAKNICAKLSQCHPALKFTVEEERLPNEEDKKKITHKVKNYYSKKKEIPKTGEAAKK</sequence>
<proteinExistence type="predicted"/>
<evidence type="ECO:0000259" key="1">
    <source>
        <dbReference type="PROSITE" id="PS50878"/>
    </source>
</evidence>
<protein>
    <recommendedName>
        <fullName evidence="1">Reverse transcriptase domain-containing protein</fullName>
    </recommendedName>
</protein>
<dbReference type="AlphaFoldDB" id="A0A815NAN7"/>
<evidence type="ECO:0000313" key="2">
    <source>
        <dbReference type="EMBL" id="CAF1427037.1"/>
    </source>
</evidence>
<dbReference type="Proteomes" id="UP000663832">
    <property type="component" value="Unassembled WGS sequence"/>
</dbReference>
<gene>
    <name evidence="2" type="ORF">BJG266_LOCUS39108</name>
    <name evidence="3" type="ORF">QVE165_LOCUS55974</name>
</gene>
<keyword evidence="4" id="KW-1185">Reference proteome</keyword>
<name>A0A815NAN7_9BILA</name>
<organism evidence="2 5">
    <name type="scientific">Adineta steineri</name>
    <dbReference type="NCBI Taxonomy" id="433720"/>
    <lineage>
        <taxon>Eukaryota</taxon>
        <taxon>Metazoa</taxon>
        <taxon>Spiralia</taxon>
        <taxon>Gnathifera</taxon>
        <taxon>Rotifera</taxon>
        <taxon>Eurotatoria</taxon>
        <taxon>Bdelloidea</taxon>
        <taxon>Adinetida</taxon>
        <taxon>Adinetidae</taxon>
        <taxon>Adineta</taxon>
    </lineage>
</organism>
<dbReference type="InterPro" id="IPR000477">
    <property type="entry name" value="RT_dom"/>
</dbReference>
<dbReference type="OrthoDB" id="10049150at2759"/>
<evidence type="ECO:0000313" key="4">
    <source>
        <dbReference type="Proteomes" id="UP000663832"/>
    </source>
</evidence>
<dbReference type="PANTHER" id="PTHR21301:SF10">
    <property type="entry name" value="REVERSE TRANSCRIPTASE DOMAIN-CONTAINING PROTEIN"/>
    <property type="match status" value="1"/>
</dbReference>
<accession>A0A815NAN7</accession>
<feature type="non-terminal residue" evidence="2">
    <location>
        <position position="600"/>
    </location>
</feature>
<dbReference type="EMBL" id="CAJNOM010001938">
    <property type="protein sequence ID" value="CAF1622850.1"/>
    <property type="molecule type" value="Genomic_DNA"/>
</dbReference>
<dbReference type="EMBL" id="CAJNOI010001614">
    <property type="protein sequence ID" value="CAF1427037.1"/>
    <property type="molecule type" value="Genomic_DNA"/>
</dbReference>
<evidence type="ECO:0000313" key="3">
    <source>
        <dbReference type="EMBL" id="CAF1622850.1"/>
    </source>
</evidence>
<dbReference type="Proteomes" id="UP000663877">
    <property type="component" value="Unassembled WGS sequence"/>
</dbReference>